<dbReference type="GO" id="GO:0030170">
    <property type="term" value="F:pyridoxal phosphate binding"/>
    <property type="evidence" value="ECO:0007669"/>
    <property type="project" value="UniProtKB-UniRule"/>
</dbReference>
<protein>
    <recommendedName>
        <fullName evidence="5 9">Alanine racemase</fullName>
        <ecNumber evidence="5 9">5.1.1.1</ecNumber>
    </recommendedName>
</protein>
<evidence type="ECO:0000256" key="2">
    <source>
        <dbReference type="ARBA" id="ARBA00001933"/>
    </source>
</evidence>
<dbReference type="HAMAP" id="MF_01201">
    <property type="entry name" value="Ala_racemase"/>
    <property type="match status" value="1"/>
</dbReference>
<organism evidence="13 14">
    <name type="scientific">Pseudoalteromonas piratica</name>
    <dbReference type="NCBI Taxonomy" id="1348114"/>
    <lineage>
        <taxon>Bacteria</taxon>
        <taxon>Pseudomonadati</taxon>
        <taxon>Pseudomonadota</taxon>
        <taxon>Gammaproteobacteria</taxon>
        <taxon>Alteromonadales</taxon>
        <taxon>Pseudoalteromonadaceae</taxon>
        <taxon>Pseudoalteromonas</taxon>
    </lineage>
</organism>
<feature type="domain" description="Alanine racemase C-terminal" evidence="12">
    <location>
        <begin position="233"/>
        <end position="357"/>
    </location>
</feature>
<dbReference type="InterPro" id="IPR001608">
    <property type="entry name" value="Ala_racemase_N"/>
</dbReference>
<proteinExistence type="inferred from homology"/>
<feature type="modified residue" description="N6-(pyridoxal phosphate)lysine" evidence="9 10">
    <location>
        <position position="34"/>
    </location>
</feature>
<comment type="function">
    <text evidence="9">Catalyzes the interconversion of L-alanine and D-alanine. May also act on other amino acids.</text>
</comment>
<keyword evidence="6 9" id="KW-0663">Pyridoxal phosphate</keyword>
<dbReference type="FunFam" id="3.20.20.10:FF:000002">
    <property type="entry name" value="Alanine racemase"/>
    <property type="match status" value="1"/>
</dbReference>
<dbReference type="eggNOG" id="COG0787">
    <property type="taxonomic scope" value="Bacteria"/>
</dbReference>
<feature type="binding site" evidence="9 11">
    <location>
        <position position="129"/>
    </location>
    <ligand>
        <name>substrate</name>
    </ligand>
</feature>
<dbReference type="PRINTS" id="PR00992">
    <property type="entry name" value="ALARACEMASE"/>
</dbReference>
<dbReference type="UniPathway" id="UPA00042">
    <property type="reaction ID" value="UER00497"/>
</dbReference>
<comment type="cofactor">
    <cofactor evidence="2 9 10">
        <name>pyridoxal 5'-phosphate</name>
        <dbReference type="ChEBI" id="CHEBI:597326"/>
    </cofactor>
</comment>
<dbReference type="Proteomes" id="UP000030341">
    <property type="component" value="Chromosome 1"/>
</dbReference>
<dbReference type="InterPro" id="IPR020622">
    <property type="entry name" value="Ala_racemase_pyridoxalP-BS"/>
</dbReference>
<dbReference type="EMBL" id="CP009888">
    <property type="protein sequence ID" value="AIY63803.1"/>
    <property type="molecule type" value="Genomic_DNA"/>
</dbReference>
<feature type="binding site" evidence="9 11">
    <location>
        <position position="302"/>
    </location>
    <ligand>
        <name>substrate</name>
    </ligand>
</feature>
<dbReference type="OrthoDB" id="9813814at2"/>
<dbReference type="EC" id="5.1.1.1" evidence="5 9"/>
<dbReference type="CDD" id="cd06827">
    <property type="entry name" value="PLPDE_III_AR_proteobact"/>
    <property type="match status" value="1"/>
</dbReference>
<sequence>MRLACAEINLSALNQNLARVRQLAPKSRVMAVLKANAYGHGLVTIAQSLVDADAFAVARIDEALALRAGGVVKPIVLLEGVFRSEDLAIAATSNFHIVVHDEAQLYMLEHAELVSPISVWLKLDTGMHRLGIEPSLCDDFYRRLESCKNVAANIKLMTHFACADDTQNSKTTEQMAHFFQNIKTVHNELCLANSAGIVGWPKSHCHWVRPGLMLYGVSPMLAATGKDHALNAVMRLTSSIIAIRNVKAGETVGYGSAWRASNNTRIGVVAMGYGDGYPRHAPNGTPVIINGKRFSIVGRVSMDMITVELGDDHSVMLGDEVELWGPNLPVEEIAQFATTIPYELLCNITPRVEYKYIQE</sequence>
<evidence type="ECO:0000256" key="4">
    <source>
        <dbReference type="ARBA" id="ARBA00007880"/>
    </source>
</evidence>
<evidence type="ECO:0000256" key="1">
    <source>
        <dbReference type="ARBA" id="ARBA00000316"/>
    </source>
</evidence>
<dbReference type="InterPro" id="IPR011079">
    <property type="entry name" value="Ala_racemase_C"/>
</dbReference>
<dbReference type="AlphaFoldDB" id="A0A0A7EBD1"/>
<keyword evidence="7 9" id="KW-0413">Isomerase</keyword>
<comment type="catalytic activity">
    <reaction evidence="1 9">
        <text>L-alanine = D-alanine</text>
        <dbReference type="Rhea" id="RHEA:20249"/>
        <dbReference type="ChEBI" id="CHEBI:57416"/>
        <dbReference type="ChEBI" id="CHEBI:57972"/>
        <dbReference type="EC" id="5.1.1.1"/>
    </reaction>
</comment>
<dbReference type="GO" id="GO:0008784">
    <property type="term" value="F:alanine racemase activity"/>
    <property type="evidence" value="ECO:0007669"/>
    <property type="project" value="UniProtKB-UniRule"/>
</dbReference>
<dbReference type="InterPro" id="IPR029066">
    <property type="entry name" value="PLP-binding_barrel"/>
</dbReference>
<evidence type="ECO:0000256" key="5">
    <source>
        <dbReference type="ARBA" id="ARBA00013089"/>
    </source>
</evidence>
<feature type="active site" description="Proton acceptor; specific for L-alanine" evidence="9">
    <location>
        <position position="254"/>
    </location>
</feature>
<dbReference type="SUPFAM" id="SSF51419">
    <property type="entry name" value="PLP-binding barrel"/>
    <property type="match status" value="1"/>
</dbReference>
<name>A0A0A7EBD1_9GAMM</name>
<evidence type="ECO:0000256" key="9">
    <source>
        <dbReference type="HAMAP-Rule" id="MF_01201"/>
    </source>
</evidence>
<dbReference type="Gene3D" id="2.40.37.10">
    <property type="entry name" value="Lyase, Ornithine Decarboxylase, Chain A, domain 1"/>
    <property type="match status" value="1"/>
</dbReference>
<evidence type="ECO:0000256" key="11">
    <source>
        <dbReference type="PIRSR" id="PIRSR600821-52"/>
    </source>
</evidence>
<dbReference type="KEGG" id="pseo:OM33_00455"/>
<dbReference type="InterPro" id="IPR009006">
    <property type="entry name" value="Ala_racemase/Decarboxylase_C"/>
</dbReference>
<dbReference type="GO" id="GO:0030632">
    <property type="term" value="P:D-alanine biosynthetic process"/>
    <property type="evidence" value="ECO:0007669"/>
    <property type="project" value="UniProtKB-UniRule"/>
</dbReference>
<gene>
    <name evidence="13" type="primary">alr</name>
    <name evidence="13" type="ORF">OM33_00455</name>
</gene>
<comment type="pathway">
    <text evidence="8 9">Amino-acid biosynthesis; D-alanine biosynthesis; D-alanine from L-alanine: step 1/1.</text>
</comment>
<dbReference type="RefSeq" id="WP_038637334.1">
    <property type="nucleotide sequence ID" value="NZ_CP009888.1"/>
</dbReference>
<dbReference type="STRING" id="1348114.OM33_00455"/>
<evidence type="ECO:0000313" key="14">
    <source>
        <dbReference type="Proteomes" id="UP000030341"/>
    </source>
</evidence>
<reference evidence="13 14" key="1">
    <citation type="submission" date="2014-11" db="EMBL/GenBank/DDBJ databases">
        <title>Complete Genome Sequence of Pseudoalteromonas sp. Strain OCN003 Isolated from Kaneohe Bay, Oahu, Hawaii.</title>
        <authorList>
            <person name="Beurmann S."/>
            <person name="Videau P."/>
            <person name="Ushijima B."/>
            <person name="Smith A.M."/>
            <person name="Aeby G.S."/>
            <person name="Callahan S.M."/>
            <person name="Belcaid M."/>
        </authorList>
    </citation>
    <scope>NUCLEOTIDE SEQUENCE [LARGE SCALE GENOMIC DNA]</scope>
    <source>
        <strain evidence="13 14">OCN003</strain>
    </source>
</reference>
<dbReference type="Pfam" id="PF01168">
    <property type="entry name" value="Ala_racemase_N"/>
    <property type="match status" value="1"/>
</dbReference>
<evidence type="ECO:0000259" key="12">
    <source>
        <dbReference type="SMART" id="SM01005"/>
    </source>
</evidence>
<dbReference type="PANTHER" id="PTHR30511:SF4">
    <property type="entry name" value="ALANINE RACEMASE, BIOSYNTHETIC"/>
    <property type="match status" value="1"/>
</dbReference>
<dbReference type="Pfam" id="PF00842">
    <property type="entry name" value="Ala_racemase_C"/>
    <property type="match status" value="1"/>
</dbReference>
<dbReference type="SUPFAM" id="SSF50621">
    <property type="entry name" value="Alanine racemase C-terminal domain-like"/>
    <property type="match status" value="1"/>
</dbReference>
<evidence type="ECO:0000256" key="10">
    <source>
        <dbReference type="PIRSR" id="PIRSR600821-50"/>
    </source>
</evidence>
<dbReference type="FunFam" id="2.40.37.10:FF:000002">
    <property type="entry name" value="Alanine racemase"/>
    <property type="match status" value="1"/>
</dbReference>
<feature type="active site" description="Proton acceptor; specific for D-alanine" evidence="9">
    <location>
        <position position="34"/>
    </location>
</feature>
<accession>A0A0A7EBD1</accession>
<comment type="similarity">
    <text evidence="4 9">Belongs to the alanine racemase family.</text>
</comment>
<dbReference type="PANTHER" id="PTHR30511">
    <property type="entry name" value="ALANINE RACEMASE"/>
    <property type="match status" value="1"/>
</dbReference>
<dbReference type="NCBIfam" id="TIGR00492">
    <property type="entry name" value="alr"/>
    <property type="match status" value="1"/>
</dbReference>
<dbReference type="InterPro" id="IPR000821">
    <property type="entry name" value="Ala_racemase"/>
</dbReference>
<evidence type="ECO:0000256" key="3">
    <source>
        <dbReference type="ARBA" id="ARBA00004752"/>
    </source>
</evidence>
<dbReference type="PROSITE" id="PS00395">
    <property type="entry name" value="ALANINE_RACEMASE"/>
    <property type="match status" value="1"/>
</dbReference>
<comment type="pathway">
    <text evidence="3">Cell wall biogenesis; peptidoglycan biosynthesis.</text>
</comment>
<dbReference type="GO" id="GO:0005829">
    <property type="term" value="C:cytosol"/>
    <property type="evidence" value="ECO:0007669"/>
    <property type="project" value="TreeGrafter"/>
</dbReference>
<dbReference type="HOGENOM" id="CLU_028393_1_0_6"/>
<dbReference type="SMART" id="SM01005">
    <property type="entry name" value="Ala_racemase_C"/>
    <property type="match status" value="1"/>
</dbReference>
<evidence type="ECO:0000256" key="6">
    <source>
        <dbReference type="ARBA" id="ARBA00022898"/>
    </source>
</evidence>
<evidence type="ECO:0000256" key="8">
    <source>
        <dbReference type="ARBA" id="ARBA00037912"/>
    </source>
</evidence>
<evidence type="ECO:0000256" key="7">
    <source>
        <dbReference type="ARBA" id="ARBA00023235"/>
    </source>
</evidence>
<dbReference type="Gene3D" id="3.20.20.10">
    <property type="entry name" value="Alanine racemase"/>
    <property type="match status" value="1"/>
</dbReference>
<evidence type="ECO:0000313" key="13">
    <source>
        <dbReference type="EMBL" id="AIY63803.1"/>
    </source>
</evidence>
<keyword evidence="14" id="KW-1185">Reference proteome</keyword>